<feature type="domain" description="TonB-dependent receptor plug" evidence="11">
    <location>
        <begin position="44"/>
        <end position="141"/>
    </location>
</feature>
<keyword evidence="13" id="KW-1185">Reference proteome</keyword>
<dbReference type="PANTHER" id="PTHR30069:SF50">
    <property type="entry name" value="TONB-DEPENDENT RECEPTOR HI_1217-RELATED"/>
    <property type="match status" value="1"/>
</dbReference>
<dbReference type="InterPro" id="IPR037066">
    <property type="entry name" value="Plug_dom_sf"/>
</dbReference>
<evidence type="ECO:0000259" key="11">
    <source>
        <dbReference type="Pfam" id="PF07715"/>
    </source>
</evidence>
<organism evidence="12 13">
    <name type="scientific">Campylobacter blaseri</name>
    <dbReference type="NCBI Taxonomy" id="2042961"/>
    <lineage>
        <taxon>Bacteria</taxon>
        <taxon>Pseudomonadati</taxon>
        <taxon>Campylobacterota</taxon>
        <taxon>Epsilonproteobacteria</taxon>
        <taxon>Campylobacterales</taxon>
        <taxon>Campylobacteraceae</taxon>
        <taxon>Campylobacter</taxon>
    </lineage>
</organism>
<keyword evidence="12" id="KW-0675">Receptor</keyword>
<dbReference type="Gene3D" id="2.170.130.10">
    <property type="entry name" value="TonB-dependent receptor, plug domain"/>
    <property type="match status" value="1"/>
</dbReference>
<dbReference type="Gene3D" id="2.40.170.20">
    <property type="entry name" value="TonB-dependent receptor, beta-barrel domain"/>
    <property type="match status" value="1"/>
</dbReference>
<evidence type="ECO:0000256" key="2">
    <source>
        <dbReference type="ARBA" id="ARBA00022448"/>
    </source>
</evidence>
<evidence type="ECO:0000256" key="1">
    <source>
        <dbReference type="ARBA" id="ARBA00004571"/>
    </source>
</evidence>
<dbReference type="InterPro" id="IPR036942">
    <property type="entry name" value="Beta-barrel_TonB_sf"/>
</dbReference>
<evidence type="ECO:0000256" key="7">
    <source>
        <dbReference type="ARBA" id="ARBA00023237"/>
    </source>
</evidence>
<evidence type="ECO:0000256" key="8">
    <source>
        <dbReference type="PROSITE-ProRule" id="PRU01360"/>
    </source>
</evidence>
<accession>A0A2P8R480</accession>
<keyword evidence="4 8" id="KW-0812">Transmembrane</keyword>
<evidence type="ECO:0000256" key="6">
    <source>
        <dbReference type="ARBA" id="ARBA00023136"/>
    </source>
</evidence>
<feature type="domain" description="TonB-dependent receptor-like beta-barrel" evidence="10">
    <location>
        <begin position="282"/>
        <end position="707"/>
    </location>
</feature>
<dbReference type="EMBL" id="PDHH01000001">
    <property type="protein sequence ID" value="PSM53317.1"/>
    <property type="molecule type" value="Genomic_DNA"/>
</dbReference>
<keyword evidence="6 8" id="KW-0472">Membrane</keyword>
<comment type="similarity">
    <text evidence="8 9">Belongs to the TonB-dependent receptor family.</text>
</comment>
<evidence type="ECO:0000259" key="10">
    <source>
        <dbReference type="Pfam" id="PF00593"/>
    </source>
</evidence>
<protein>
    <submittedName>
        <fullName evidence="12">TonB-dependent receptor</fullName>
    </submittedName>
</protein>
<keyword evidence="7 8" id="KW-0998">Cell outer membrane</keyword>
<sequence>MIIFLNVSYLVGGENEIDFDTLNISAKQIKNNEKTFIMPGAISSRDEIGSQTQSIDSIVRSISGSYTNTDQSQGTVQVNIRGMTGLGRVNTMIDGVTQTFFGTSADNGKFHTGEGTLGNSSFGAPIDKNFLVSVDVEKGSFHSGSSGLMGSANFKTIGVDDIVRDGNTFGFLGRFGYGTNKVGPNYMGSVAAKTELNNGYNVGALFGYAGKKLKQNYKTGGGDNIEDKKILNETFDPAMPESDWNKKYIDVSPFNPKELTQKPNSYIFKFELNSNDDIKSILSYRKYDNELAGRKINHDTYQFDLNYNPISELINLDFLIAYNKGTQKYNKNATIFSRSDITNGLSAKNKALTIDISNELKFDFMNNIFLTLKPGVNYIDNKYTNSIDYENTPGAYATPFQPKGKQKIKTLYLDTNFEYDILSIATNFSLTNWELSGFKPECDVNTNCFPKAATDIKKSDTNFNYSTILSAQLHDLFSPFITYSKTTRAPNIQEMFFGSNYGNSVNPFLKPEVAKTWQIGFNSFKHGLLSDNDSFGFKVLYYKTKVDDYIYNKSFYTTDKFTLHLNSANTVTLKGVEAELSYDMGSFFVNASYSHEKSDAPTNETYGGDMFGYGKIAKLPEDYATINVGTRLFNEKLTLGAIIKYTGKAKRIHPNDYDLGREPTDDPNDLFASRKEQDLPNIPTIYDLYATYKYSDNFNLKFEVQNVFDKDYVDALNAFSTQGNQEQYDSNWNELYIFSNKARGRTFLASFEYRY</sequence>
<comment type="subcellular location">
    <subcellularLocation>
        <location evidence="1 8">Cell outer membrane</location>
        <topology evidence="1 8">Multi-pass membrane protein</topology>
    </subcellularLocation>
</comment>
<dbReference type="Pfam" id="PF07715">
    <property type="entry name" value="Plug"/>
    <property type="match status" value="1"/>
</dbReference>
<keyword evidence="2 8" id="KW-0813">Transport</keyword>
<dbReference type="GO" id="GO:0015344">
    <property type="term" value="F:siderophore uptake transmembrane transporter activity"/>
    <property type="evidence" value="ECO:0007669"/>
    <property type="project" value="TreeGrafter"/>
</dbReference>
<evidence type="ECO:0000256" key="9">
    <source>
        <dbReference type="RuleBase" id="RU003357"/>
    </source>
</evidence>
<dbReference type="GO" id="GO:0044718">
    <property type="term" value="P:siderophore transmembrane transport"/>
    <property type="evidence" value="ECO:0007669"/>
    <property type="project" value="TreeGrafter"/>
</dbReference>
<dbReference type="InterPro" id="IPR039426">
    <property type="entry name" value="TonB-dep_rcpt-like"/>
</dbReference>
<dbReference type="SUPFAM" id="SSF56935">
    <property type="entry name" value="Porins"/>
    <property type="match status" value="1"/>
</dbReference>
<evidence type="ECO:0000313" key="12">
    <source>
        <dbReference type="EMBL" id="PSM53317.1"/>
    </source>
</evidence>
<dbReference type="PROSITE" id="PS52016">
    <property type="entry name" value="TONB_DEPENDENT_REC_3"/>
    <property type="match status" value="1"/>
</dbReference>
<keyword evidence="5 9" id="KW-0798">TonB box</keyword>
<gene>
    <name evidence="12" type="ORF">CQ405_01405</name>
</gene>
<dbReference type="InterPro" id="IPR012910">
    <property type="entry name" value="Plug_dom"/>
</dbReference>
<evidence type="ECO:0000313" key="13">
    <source>
        <dbReference type="Proteomes" id="UP000240535"/>
    </source>
</evidence>
<evidence type="ECO:0000256" key="4">
    <source>
        <dbReference type="ARBA" id="ARBA00022692"/>
    </source>
</evidence>
<name>A0A2P8R480_9BACT</name>
<dbReference type="InterPro" id="IPR000531">
    <property type="entry name" value="Beta-barrel_TonB"/>
</dbReference>
<dbReference type="GO" id="GO:0009279">
    <property type="term" value="C:cell outer membrane"/>
    <property type="evidence" value="ECO:0007669"/>
    <property type="project" value="UniProtKB-SubCell"/>
</dbReference>
<dbReference type="Proteomes" id="UP000240535">
    <property type="component" value="Unassembled WGS sequence"/>
</dbReference>
<proteinExistence type="inferred from homology"/>
<dbReference type="PANTHER" id="PTHR30069">
    <property type="entry name" value="TONB-DEPENDENT OUTER MEMBRANE RECEPTOR"/>
    <property type="match status" value="1"/>
</dbReference>
<dbReference type="Pfam" id="PF00593">
    <property type="entry name" value="TonB_dep_Rec_b-barrel"/>
    <property type="match status" value="1"/>
</dbReference>
<dbReference type="AlphaFoldDB" id="A0A2P8R480"/>
<evidence type="ECO:0000256" key="5">
    <source>
        <dbReference type="ARBA" id="ARBA00023077"/>
    </source>
</evidence>
<comment type="caution">
    <text evidence="12">The sequence shown here is derived from an EMBL/GenBank/DDBJ whole genome shotgun (WGS) entry which is preliminary data.</text>
</comment>
<keyword evidence="3 8" id="KW-1134">Transmembrane beta strand</keyword>
<reference evidence="13" key="1">
    <citation type="submission" date="2017-10" db="EMBL/GenBank/DDBJ databases">
        <title>Campylobacter species from seals.</title>
        <authorList>
            <person name="Gilbert M.J."/>
            <person name="Zomer A.L."/>
            <person name="Timmerman A.J."/>
            <person name="Duim B."/>
            <person name="Wagenaar J.A."/>
        </authorList>
    </citation>
    <scope>NUCLEOTIDE SEQUENCE [LARGE SCALE GENOMIC DNA]</scope>
    <source>
        <strain evidence="13">17S00004-5</strain>
    </source>
</reference>
<evidence type="ECO:0000256" key="3">
    <source>
        <dbReference type="ARBA" id="ARBA00022452"/>
    </source>
</evidence>